<dbReference type="EMBL" id="FNAR01000005">
    <property type="protein sequence ID" value="SDE24692.1"/>
    <property type="molecule type" value="Genomic_DNA"/>
</dbReference>
<dbReference type="RefSeq" id="WP_092095763.1">
    <property type="nucleotide sequence ID" value="NZ_FNAR01000005.1"/>
</dbReference>
<sequence>MSPGLTEQLAIRLMEGNDQLSANRAKTWVELMASDIESSYAKAGYGMMDEEQVSQLVLRWIDAYGNRLDEFVASNPRIRELLGEDGTLH</sequence>
<dbReference type="Pfam" id="PF14043">
    <property type="entry name" value="WVELL"/>
    <property type="match status" value="1"/>
</dbReference>
<evidence type="ECO:0000313" key="1">
    <source>
        <dbReference type="EMBL" id="SDE24692.1"/>
    </source>
</evidence>
<dbReference type="STRING" id="426756.SAMN04488126_105149"/>
<organism evidence="1 2">
    <name type="scientific">Bhargavaea beijingensis</name>
    <dbReference type="NCBI Taxonomy" id="426756"/>
    <lineage>
        <taxon>Bacteria</taxon>
        <taxon>Bacillati</taxon>
        <taxon>Bacillota</taxon>
        <taxon>Bacilli</taxon>
        <taxon>Bacillales</taxon>
        <taxon>Caryophanaceae</taxon>
        <taxon>Bhargavaea</taxon>
    </lineage>
</organism>
<name>A0A1G7BCK7_9BACL</name>
<dbReference type="AlphaFoldDB" id="A0A1G7BCK7"/>
<accession>A0A1G7BCK7</accession>
<reference evidence="1 2" key="1">
    <citation type="submission" date="2016-10" db="EMBL/GenBank/DDBJ databases">
        <authorList>
            <person name="de Groot N.N."/>
        </authorList>
    </citation>
    <scope>NUCLEOTIDE SEQUENCE [LARGE SCALE GENOMIC DNA]</scope>
    <source>
        <strain evidence="1 2">CGMCC 1.6762</strain>
    </source>
</reference>
<evidence type="ECO:0000313" key="2">
    <source>
        <dbReference type="Proteomes" id="UP000198823"/>
    </source>
</evidence>
<dbReference type="Proteomes" id="UP000198823">
    <property type="component" value="Unassembled WGS sequence"/>
</dbReference>
<dbReference type="OrthoDB" id="2361637at2"/>
<dbReference type="InterPro" id="IPR026952">
    <property type="entry name" value="WVELL"/>
</dbReference>
<protein>
    <submittedName>
        <fullName evidence="1">WVELL protein</fullName>
    </submittedName>
</protein>
<gene>
    <name evidence="1" type="ORF">SAMN04488126_105149</name>
</gene>
<proteinExistence type="predicted"/>